<evidence type="ECO:0000256" key="2">
    <source>
        <dbReference type="ARBA" id="ARBA00022485"/>
    </source>
</evidence>
<evidence type="ECO:0000313" key="4">
    <source>
        <dbReference type="EMBL" id="CAE10426.1"/>
    </source>
</evidence>
<dbReference type="SUPFAM" id="SSF102114">
    <property type="entry name" value="Radical SAM enzymes"/>
    <property type="match status" value="1"/>
</dbReference>
<organism evidence="5">
    <name type="scientific">Wolinella succinogenes (strain ATCC 29543 / DSM 1740 / CCUG 13145 / JCM 31913 / LMG 7466 / NCTC 11488 / FDC 602W)</name>
    <name type="common">Vibrio succinogenes</name>
    <dbReference type="NCBI Taxonomy" id="273121"/>
    <lineage>
        <taxon>Bacteria</taxon>
        <taxon>Pseudomonadati</taxon>
        <taxon>Campylobacterota</taxon>
        <taxon>Epsilonproteobacteria</taxon>
        <taxon>Campylobacterales</taxon>
        <taxon>Helicobacteraceae</taxon>
        <taxon>Wolinella</taxon>
    </lineage>
</organism>
<dbReference type="InterPro" id="IPR023885">
    <property type="entry name" value="4Fe4S-binding_SPASM_dom"/>
</dbReference>
<protein>
    <recommendedName>
        <fullName evidence="3">4Fe4S-binding SPASM domain-containing protein</fullName>
    </recommendedName>
</protein>
<proteinExistence type="predicted"/>
<evidence type="ECO:0000256" key="1">
    <source>
        <dbReference type="ARBA" id="ARBA00001966"/>
    </source>
</evidence>
<dbReference type="PANTHER" id="PTHR43787:SF10">
    <property type="entry name" value="COFACTOR MODIFYING PROTEIN"/>
    <property type="match status" value="1"/>
</dbReference>
<keyword evidence="2" id="KW-0411">Iron-sulfur</keyword>
<dbReference type="InterPro" id="IPR013785">
    <property type="entry name" value="Aldolase_TIM"/>
</dbReference>
<dbReference type="CDD" id="cd21122">
    <property type="entry name" value="SPASM_rSAM"/>
    <property type="match status" value="1"/>
</dbReference>
<dbReference type="STRING" id="273121.WS1355"/>
<gene>
    <name evidence="4" type="ordered locus">WS1355</name>
</gene>
<name>Q7MRH3_WOLSU</name>
<evidence type="ECO:0000313" key="5">
    <source>
        <dbReference type="Proteomes" id="UP000000422"/>
    </source>
</evidence>
<accession>Q7MRH3</accession>
<dbReference type="Gene3D" id="3.20.20.70">
    <property type="entry name" value="Aldolase class I"/>
    <property type="match status" value="1"/>
</dbReference>
<dbReference type="HOGENOM" id="CLU_009273_1_4_7"/>
<dbReference type="PANTHER" id="PTHR43787">
    <property type="entry name" value="FEMO COFACTOR BIOSYNTHESIS PROTEIN NIFB-RELATED"/>
    <property type="match status" value="1"/>
</dbReference>
<dbReference type="GO" id="GO:0051539">
    <property type="term" value="F:4 iron, 4 sulfur cluster binding"/>
    <property type="evidence" value="ECO:0007669"/>
    <property type="project" value="UniProtKB-KW"/>
</dbReference>
<keyword evidence="2" id="KW-0408">Iron</keyword>
<keyword evidence="5" id="KW-1185">Reference proteome</keyword>
<evidence type="ECO:0000259" key="3">
    <source>
        <dbReference type="Pfam" id="PF13186"/>
    </source>
</evidence>
<keyword evidence="2" id="KW-0479">Metal-binding</keyword>
<comment type="cofactor">
    <cofactor evidence="1">
        <name>[4Fe-4S] cluster</name>
        <dbReference type="ChEBI" id="CHEBI:49883"/>
    </cofactor>
</comment>
<feature type="domain" description="4Fe4S-binding SPASM" evidence="3">
    <location>
        <begin position="176"/>
        <end position="241"/>
    </location>
</feature>
<reference evidence="4 5" key="1">
    <citation type="journal article" date="2003" name="Proc. Natl. Acad. Sci. U.S.A.">
        <title>Complete genome sequence and analysis of Wolinella succinogenes.</title>
        <authorList>
            <person name="Baar C."/>
            <person name="Eppinger M."/>
            <person name="Raddatz G."/>
            <person name="Simon JM."/>
            <person name="Lanz C."/>
            <person name="Klimmek O."/>
            <person name="Nandakumar R."/>
            <person name="Gross R."/>
            <person name="Rosinus A."/>
            <person name="Keller H."/>
            <person name="Jagtap P."/>
            <person name="Linke B."/>
            <person name="Meyer F."/>
            <person name="Lederer H."/>
            <person name="Schuster S.C."/>
        </authorList>
    </citation>
    <scope>NUCLEOTIDE SEQUENCE [LARGE SCALE GENOMIC DNA]</scope>
    <source>
        <strain evidence="5">ATCC 29543 / DSM 1740 / CCUG 13145 / JCM 31913 / LMG 7466 / NCTC 11488 / FDC 602W</strain>
    </source>
</reference>
<keyword evidence="2" id="KW-0004">4Fe-4S</keyword>
<dbReference type="EMBL" id="BX571660">
    <property type="protein sequence ID" value="CAE10426.1"/>
    <property type="molecule type" value="Genomic_DNA"/>
</dbReference>
<dbReference type="Proteomes" id="UP000000422">
    <property type="component" value="Chromosome"/>
</dbReference>
<dbReference type="AlphaFoldDB" id="Q7MRH3"/>
<dbReference type="KEGG" id="wsu:WS1355"/>
<sequence>MSLELFERSLLKCAPHTDLIALHLLGDPLTLPSLPSYLDALERHSLRAEVTTSGFFLGERERSALAHPAIKQVNLSLTSYFSNAKRLGLAEYWSNILALLKERENRGSPEYLNLRLWNLHSEPRQEELFQRIESHFGCKLDLSKKRQRLAPKLILDLDELFEWPNPQAPAQTQGYCLALQTHLGILSDGTIVPCCLDALGELALGKIQEGSLDEALHSPRATKIKEGFLAGRRIEPFCQRCGYVKRFDKENGL</sequence>
<dbReference type="eggNOG" id="COG0535">
    <property type="taxonomic scope" value="Bacteria"/>
</dbReference>
<dbReference type="InterPro" id="IPR058240">
    <property type="entry name" value="rSAM_sf"/>
</dbReference>
<dbReference type="Pfam" id="PF13186">
    <property type="entry name" value="SPASM"/>
    <property type="match status" value="1"/>
</dbReference>